<dbReference type="Proteomes" id="UP000318626">
    <property type="component" value="Chromosome"/>
</dbReference>
<keyword evidence="1 8" id="KW-0436">Ligase</keyword>
<accession>A0A518C803</accession>
<dbReference type="GO" id="GO:0005524">
    <property type="term" value="F:ATP binding"/>
    <property type="evidence" value="ECO:0007669"/>
    <property type="project" value="UniProtKB-KW"/>
</dbReference>
<evidence type="ECO:0000313" key="9">
    <source>
        <dbReference type="Proteomes" id="UP000318626"/>
    </source>
</evidence>
<dbReference type="AlphaFoldDB" id="A0A518C803"/>
<dbReference type="SUPFAM" id="SSF54368">
    <property type="entry name" value="Glutamine synthetase, N-terminal domain"/>
    <property type="match status" value="1"/>
</dbReference>
<name>A0A518C803_9BACT</name>
<feature type="domain" description="GS beta-grasp" evidence="6">
    <location>
        <begin position="11"/>
        <end position="103"/>
    </location>
</feature>
<dbReference type="GO" id="GO:0004356">
    <property type="term" value="F:glutamine synthetase activity"/>
    <property type="evidence" value="ECO:0007669"/>
    <property type="project" value="UniProtKB-EC"/>
</dbReference>
<evidence type="ECO:0000313" key="8">
    <source>
        <dbReference type="EMBL" id="QDU75366.1"/>
    </source>
</evidence>
<dbReference type="RefSeq" id="WP_144972683.1">
    <property type="nucleotide sequence ID" value="NZ_CP036289.1"/>
</dbReference>
<dbReference type="GO" id="GO:0006542">
    <property type="term" value="P:glutamine biosynthetic process"/>
    <property type="evidence" value="ECO:0007669"/>
    <property type="project" value="InterPro"/>
</dbReference>
<dbReference type="EC" id="6.3.1.2" evidence="8"/>
<evidence type="ECO:0000256" key="3">
    <source>
        <dbReference type="ARBA" id="ARBA00022840"/>
    </source>
</evidence>
<dbReference type="Pfam" id="PF00120">
    <property type="entry name" value="Gln-synt_C"/>
    <property type="match status" value="1"/>
</dbReference>
<dbReference type="SMART" id="SM01230">
    <property type="entry name" value="Gln-synt_C"/>
    <property type="match status" value="1"/>
</dbReference>
<dbReference type="OrthoDB" id="9807095at2"/>
<dbReference type="Gene3D" id="3.30.590.10">
    <property type="entry name" value="Glutamine synthetase/guanido kinase, catalytic domain"/>
    <property type="match status" value="1"/>
</dbReference>
<evidence type="ECO:0000256" key="1">
    <source>
        <dbReference type="ARBA" id="ARBA00022598"/>
    </source>
</evidence>
<evidence type="ECO:0000256" key="5">
    <source>
        <dbReference type="RuleBase" id="RU000384"/>
    </source>
</evidence>
<dbReference type="Pfam" id="PF16952">
    <property type="entry name" value="Gln-synt_N_2"/>
    <property type="match status" value="1"/>
</dbReference>
<keyword evidence="2" id="KW-0547">Nucleotide-binding</keyword>
<proteinExistence type="inferred from homology"/>
<protein>
    <submittedName>
        <fullName evidence="8">Glutamine synthetase</fullName>
        <ecNumber evidence="8">6.3.1.2</ecNumber>
    </submittedName>
</protein>
<dbReference type="InterPro" id="IPR008146">
    <property type="entry name" value="Gln_synth_cat_dom"/>
</dbReference>
<dbReference type="KEGG" id="bvo:Pan97_23960"/>
<dbReference type="InterPro" id="IPR036651">
    <property type="entry name" value="Gln_synt_N_sf"/>
</dbReference>
<evidence type="ECO:0000256" key="2">
    <source>
        <dbReference type="ARBA" id="ARBA00022741"/>
    </source>
</evidence>
<dbReference type="InterPro" id="IPR014746">
    <property type="entry name" value="Gln_synth/guanido_kin_cat_dom"/>
</dbReference>
<reference evidence="9" key="1">
    <citation type="submission" date="2019-02" db="EMBL/GenBank/DDBJ databases">
        <title>Deep-cultivation of Planctomycetes and their phenomic and genomic characterization uncovers novel biology.</title>
        <authorList>
            <person name="Wiegand S."/>
            <person name="Jogler M."/>
            <person name="Boedeker C."/>
            <person name="Pinto D."/>
            <person name="Vollmers J."/>
            <person name="Rivas-Marin E."/>
            <person name="Kohn T."/>
            <person name="Peeters S.H."/>
            <person name="Heuer A."/>
            <person name="Rast P."/>
            <person name="Oberbeckmann S."/>
            <person name="Bunk B."/>
            <person name="Jeske O."/>
            <person name="Meyerdierks A."/>
            <person name="Storesund J.E."/>
            <person name="Kallscheuer N."/>
            <person name="Luecker S."/>
            <person name="Lage O.M."/>
            <person name="Pohl T."/>
            <person name="Merkel B.J."/>
            <person name="Hornburger P."/>
            <person name="Mueller R.-W."/>
            <person name="Bruemmer F."/>
            <person name="Labrenz M."/>
            <person name="Spormann A.M."/>
            <person name="Op den Camp H."/>
            <person name="Overmann J."/>
            <person name="Amann R."/>
            <person name="Jetten M.S.M."/>
            <person name="Mascher T."/>
            <person name="Medema M.H."/>
            <person name="Devos D.P."/>
            <person name="Kaster A.-K."/>
            <person name="Ovreas L."/>
            <person name="Rohde M."/>
            <person name="Galperin M.Y."/>
            <person name="Jogler C."/>
        </authorList>
    </citation>
    <scope>NUCLEOTIDE SEQUENCE [LARGE SCALE GENOMIC DNA]</scope>
    <source>
        <strain evidence="9">Pan97</strain>
    </source>
</reference>
<feature type="domain" description="GS catalytic" evidence="7">
    <location>
        <begin position="109"/>
        <end position="444"/>
    </location>
</feature>
<gene>
    <name evidence="8" type="primary">glnA_2</name>
    <name evidence="8" type="ORF">Pan97_23960</name>
</gene>
<evidence type="ECO:0000259" key="6">
    <source>
        <dbReference type="PROSITE" id="PS51986"/>
    </source>
</evidence>
<sequence>MEGDFLNSLDDDIRFVRVLWTDNANVIRGKAIHRRGLANYVEHGVGITAAAQAMPAMYDAVIPESGLGPIGEIRLVPDFATLTPLPYAPGHARVMGDLVLNGEPWPLCPRGFLKRIAEDAAREGFEVMAGFENEFFLLRPTPDGGVAPADDTVFAATLAMDLAREVIDDIVEALLDQSILVEMYYPESGPGQHELSATWTTLTEAADWQVVFRETVHAIAARHGLKASFLPKVYADKAGCGCHLHLSLWRDGKNLLPDPDGPGELSDTALSFIAGVLEHLPALAAVVAPSPNSYRRLQPHFWSGAYRCWGLDNREAAVRVPSSPTGSGSTHFELKTVDATANPYLAAGCVVAAGLDGIRRQLKPPPAVQVDPGSLSDAERAEHHIDALPANLGDAIGCLSRDKVLIEALGPGLAKSFLAVRQAEWEAMKDYQLDDEVRLLLERY</sequence>
<keyword evidence="3" id="KW-0067">ATP-binding</keyword>
<comment type="similarity">
    <text evidence="4 5">Belongs to the glutamine synthetase family.</text>
</comment>
<evidence type="ECO:0000256" key="4">
    <source>
        <dbReference type="PROSITE-ProRule" id="PRU01330"/>
    </source>
</evidence>
<dbReference type="PANTHER" id="PTHR43785">
    <property type="entry name" value="GAMMA-GLUTAMYLPUTRESCINE SYNTHETASE"/>
    <property type="match status" value="1"/>
</dbReference>
<dbReference type="PROSITE" id="PS51987">
    <property type="entry name" value="GS_CATALYTIC"/>
    <property type="match status" value="1"/>
</dbReference>
<keyword evidence="9" id="KW-1185">Reference proteome</keyword>
<dbReference type="EMBL" id="CP036289">
    <property type="protein sequence ID" value="QDU75366.1"/>
    <property type="molecule type" value="Genomic_DNA"/>
</dbReference>
<organism evidence="8 9">
    <name type="scientific">Bremerella volcania</name>
    <dbReference type="NCBI Taxonomy" id="2527984"/>
    <lineage>
        <taxon>Bacteria</taxon>
        <taxon>Pseudomonadati</taxon>
        <taxon>Planctomycetota</taxon>
        <taxon>Planctomycetia</taxon>
        <taxon>Pirellulales</taxon>
        <taxon>Pirellulaceae</taxon>
        <taxon>Bremerella</taxon>
    </lineage>
</organism>
<dbReference type="PROSITE" id="PS51986">
    <property type="entry name" value="GS_BETA_GRASP"/>
    <property type="match status" value="1"/>
</dbReference>
<dbReference type="InterPro" id="IPR008147">
    <property type="entry name" value="Gln_synt_N"/>
</dbReference>
<dbReference type="SUPFAM" id="SSF55931">
    <property type="entry name" value="Glutamine synthetase/guanido kinase"/>
    <property type="match status" value="1"/>
</dbReference>
<dbReference type="PANTHER" id="PTHR43785:SF2">
    <property type="entry name" value="TYPE-1 GLUTAMINE SYNTHETASE 1"/>
    <property type="match status" value="1"/>
</dbReference>
<evidence type="ECO:0000259" key="7">
    <source>
        <dbReference type="PROSITE" id="PS51987"/>
    </source>
</evidence>
<dbReference type="Gene3D" id="3.10.20.70">
    <property type="entry name" value="Glutamine synthetase, N-terminal domain"/>
    <property type="match status" value="1"/>
</dbReference>